<dbReference type="EC" id="2.7.7.7" evidence="2"/>
<dbReference type="SUPFAM" id="SSF53098">
    <property type="entry name" value="Ribonuclease H-like"/>
    <property type="match status" value="1"/>
</dbReference>
<dbReference type="InterPro" id="IPR012337">
    <property type="entry name" value="RNaseH-like_sf"/>
</dbReference>
<dbReference type="SMART" id="SM00482">
    <property type="entry name" value="POLAc"/>
    <property type="match status" value="1"/>
</dbReference>
<dbReference type="GO" id="GO:0006261">
    <property type="term" value="P:DNA-templated DNA replication"/>
    <property type="evidence" value="ECO:0007669"/>
    <property type="project" value="InterPro"/>
</dbReference>
<reference evidence="12 13" key="1">
    <citation type="journal article" date="2016" name="Nat. Commun.">
        <title>Thousands of microbial genomes shed light on interconnected biogeochemical processes in an aquifer system.</title>
        <authorList>
            <person name="Anantharaman K."/>
            <person name="Brown C.T."/>
            <person name="Hug L.A."/>
            <person name="Sharon I."/>
            <person name="Castelle C.J."/>
            <person name="Probst A.J."/>
            <person name="Thomas B.C."/>
            <person name="Singh A."/>
            <person name="Wilkins M.J."/>
            <person name="Karaoz U."/>
            <person name="Brodie E.L."/>
            <person name="Williams K.H."/>
            <person name="Hubbard S.S."/>
            <person name="Banfield J.F."/>
        </authorList>
    </citation>
    <scope>NUCLEOTIDE SEQUENCE [LARGE SCALE GENOMIC DNA]</scope>
</reference>
<dbReference type="PANTHER" id="PTHR10133:SF27">
    <property type="entry name" value="DNA POLYMERASE NU"/>
    <property type="match status" value="1"/>
</dbReference>
<dbReference type="GO" id="GO:0006302">
    <property type="term" value="P:double-strand break repair"/>
    <property type="evidence" value="ECO:0007669"/>
    <property type="project" value="TreeGrafter"/>
</dbReference>
<dbReference type="AlphaFoldDB" id="A0A1F4VLC2"/>
<comment type="catalytic activity">
    <reaction evidence="9">
        <text>DNA(n) + a 2'-deoxyribonucleoside 5'-triphosphate = DNA(n+1) + diphosphate</text>
        <dbReference type="Rhea" id="RHEA:22508"/>
        <dbReference type="Rhea" id="RHEA-COMP:17339"/>
        <dbReference type="Rhea" id="RHEA-COMP:17340"/>
        <dbReference type="ChEBI" id="CHEBI:33019"/>
        <dbReference type="ChEBI" id="CHEBI:61560"/>
        <dbReference type="ChEBI" id="CHEBI:173112"/>
        <dbReference type="EC" id="2.7.7.7"/>
    </reaction>
</comment>
<dbReference type="InterPro" id="IPR043502">
    <property type="entry name" value="DNA/RNA_pol_sf"/>
</dbReference>
<dbReference type="SUPFAM" id="SSF56672">
    <property type="entry name" value="DNA/RNA polymerases"/>
    <property type="match status" value="1"/>
</dbReference>
<evidence type="ECO:0000256" key="7">
    <source>
        <dbReference type="ARBA" id="ARBA00022932"/>
    </source>
</evidence>
<dbReference type="Proteomes" id="UP000177763">
    <property type="component" value="Unassembled WGS sequence"/>
</dbReference>
<dbReference type="InterPro" id="IPR036397">
    <property type="entry name" value="RNaseH_sf"/>
</dbReference>
<dbReference type="Pfam" id="PF01612">
    <property type="entry name" value="DNA_pol_A_exo1"/>
    <property type="match status" value="1"/>
</dbReference>
<proteinExistence type="inferred from homology"/>
<evidence type="ECO:0000256" key="6">
    <source>
        <dbReference type="ARBA" id="ARBA00022705"/>
    </source>
</evidence>
<evidence type="ECO:0000313" key="13">
    <source>
        <dbReference type="Proteomes" id="UP000177763"/>
    </source>
</evidence>
<evidence type="ECO:0000256" key="1">
    <source>
        <dbReference type="ARBA" id="ARBA00007705"/>
    </source>
</evidence>
<protein>
    <recommendedName>
        <fullName evidence="3">DNA polymerase I</fullName>
        <ecNumber evidence="2">2.7.7.7</ecNumber>
    </recommendedName>
</protein>
<dbReference type="Gene3D" id="3.30.70.370">
    <property type="match status" value="1"/>
</dbReference>
<dbReference type="GO" id="GO:0008408">
    <property type="term" value="F:3'-5' exonuclease activity"/>
    <property type="evidence" value="ECO:0007669"/>
    <property type="project" value="InterPro"/>
</dbReference>
<keyword evidence="6" id="KW-0235">DNA replication</keyword>
<dbReference type="InterPro" id="IPR019760">
    <property type="entry name" value="DNA-dir_DNA_pol_A_CS"/>
</dbReference>
<evidence type="ECO:0000313" key="12">
    <source>
        <dbReference type="EMBL" id="OGC57688.1"/>
    </source>
</evidence>
<comment type="similarity">
    <text evidence="1">Belongs to the DNA polymerase type-A family.</text>
</comment>
<dbReference type="Gene3D" id="1.10.150.20">
    <property type="entry name" value="5' to 3' exonuclease, C-terminal subdomain"/>
    <property type="match status" value="1"/>
</dbReference>
<keyword evidence="5" id="KW-0548">Nucleotidyltransferase</keyword>
<evidence type="ECO:0000256" key="4">
    <source>
        <dbReference type="ARBA" id="ARBA00022679"/>
    </source>
</evidence>
<organism evidence="12 13">
    <name type="scientific">candidate division WWE3 bacterium RIFCSPLOWO2_12_FULL_36_10</name>
    <dbReference type="NCBI Taxonomy" id="1802630"/>
    <lineage>
        <taxon>Bacteria</taxon>
        <taxon>Katanobacteria</taxon>
    </lineage>
</organism>
<keyword evidence="8" id="KW-0238">DNA-binding</keyword>
<dbReference type="Gene3D" id="1.20.1060.10">
    <property type="entry name" value="Taq DNA Polymerase, Chain T, domain 4"/>
    <property type="match status" value="1"/>
</dbReference>
<dbReference type="Gene3D" id="3.30.420.10">
    <property type="entry name" value="Ribonuclease H-like superfamily/Ribonuclease H"/>
    <property type="match status" value="1"/>
</dbReference>
<evidence type="ECO:0000256" key="3">
    <source>
        <dbReference type="ARBA" id="ARBA00020311"/>
    </source>
</evidence>
<dbReference type="GO" id="GO:0003677">
    <property type="term" value="F:DNA binding"/>
    <property type="evidence" value="ECO:0007669"/>
    <property type="project" value="UniProtKB-KW"/>
</dbReference>
<evidence type="ECO:0000256" key="8">
    <source>
        <dbReference type="ARBA" id="ARBA00023125"/>
    </source>
</evidence>
<feature type="domain" description="DNA-directed DNA polymerase family A palm" evidence="11">
    <location>
        <begin position="357"/>
        <end position="566"/>
    </location>
</feature>
<dbReference type="PANTHER" id="PTHR10133">
    <property type="entry name" value="DNA POLYMERASE I"/>
    <property type="match status" value="1"/>
</dbReference>
<sequence length="603" mass="68961">MSLAFDLKNPNYEFIKTQTKAESAVRELLKNQIVAVDIEATGLEPYTCNMVLVQIATKEKSYIFDPKTLNLKIIKPILEDKKILKIMQNGKFDYAFIKLKLGIEIDNIYDTMLAEGVLTAGYKVSKSLGALAEKYLEIKLEKEFGMSFVNMHTNVTEDQLKYAAIDTLILFPIFEKQKTFLDKEGLVRIAKLEFAVTKVVAEMELMGIHVDKVKWMEIINALKKKRDIVSQKFQDEIRSLYPSNQFDLFGNLSNVININSQVQLMELFNKRLKVEIPATGDAILAVLDHPIAKILREYRGYEKLISAFGEGLLEKINKKTGRLHPDFIQLGAATGRFSCQNPNLQQIPRNSEEAPFRECFTPEKGNLLTVTDYSSMEMRILADLSGDEKMIKALTEGLDIHSYTAALMFNKEYSSNFKKKYPDLRQISKPIGFGLMYGMGSSGLARQIDVSKEKGKEYIKLYFKSYPKVRSFLEKMAKDAVRNGWSSTPGGRKRWYRKPERNDPEYTKLIANIERQAKNHPIQGTNADAIKYALVYVYDRLKKEKVEGGITLTVHDELVCEVREDQAEDWAKIQSEEMVRAGELFIHKVPVVSEPFVSNVWEH</sequence>
<evidence type="ECO:0000259" key="10">
    <source>
        <dbReference type="SMART" id="SM00474"/>
    </source>
</evidence>
<dbReference type="EMBL" id="MEVN01000007">
    <property type="protein sequence ID" value="OGC57688.1"/>
    <property type="molecule type" value="Genomic_DNA"/>
</dbReference>
<keyword evidence="4" id="KW-0808">Transferase</keyword>
<gene>
    <name evidence="12" type="ORF">A3H26_03875</name>
</gene>
<evidence type="ECO:0000256" key="2">
    <source>
        <dbReference type="ARBA" id="ARBA00012417"/>
    </source>
</evidence>
<evidence type="ECO:0000256" key="9">
    <source>
        <dbReference type="ARBA" id="ARBA00049244"/>
    </source>
</evidence>
<dbReference type="InterPro" id="IPR002298">
    <property type="entry name" value="DNA_polymerase_A"/>
</dbReference>
<keyword evidence="7" id="KW-0239">DNA-directed DNA polymerase</keyword>
<evidence type="ECO:0000256" key="5">
    <source>
        <dbReference type="ARBA" id="ARBA00022695"/>
    </source>
</evidence>
<dbReference type="PROSITE" id="PS00447">
    <property type="entry name" value="DNA_POLYMERASE_A"/>
    <property type="match status" value="1"/>
</dbReference>
<dbReference type="InterPro" id="IPR001098">
    <property type="entry name" value="DNA-dir_DNA_pol_A_palm_dom"/>
</dbReference>
<name>A0A1F4VLC2_UNCKA</name>
<dbReference type="InterPro" id="IPR002562">
    <property type="entry name" value="3'-5'_exonuclease_dom"/>
</dbReference>
<dbReference type="PRINTS" id="PR00868">
    <property type="entry name" value="DNAPOLI"/>
</dbReference>
<dbReference type="STRING" id="1802630.A3H26_03875"/>
<dbReference type="GO" id="GO:0003887">
    <property type="term" value="F:DNA-directed DNA polymerase activity"/>
    <property type="evidence" value="ECO:0007669"/>
    <property type="project" value="UniProtKB-KW"/>
</dbReference>
<dbReference type="SMART" id="SM00474">
    <property type="entry name" value="35EXOc"/>
    <property type="match status" value="1"/>
</dbReference>
<evidence type="ECO:0000259" key="11">
    <source>
        <dbReference type="SMART" id="SM00482"/>
    </source>
</evidence>
<feature type="domain" description="3'-5' exonuclease" evidence="10">
    <location>
        <begin position="12"/>
        <end position="182"/>
    </location>
</feature>
<dbReference type="Pfam" id="PF00476">
    <property type="entry name" value="DNA_pol_A"/>
    <property type="match status" value="1"/>
</dbReference>
<comment type="caution">
    <text evidence="12">The sequence shown here is derived from an EMBL/GenBank/DDBJ whole genome shotgun (WGS) entry which is preliminary data.</text>
</comment>
<accession>A0A1F4VLC2</accession>